<dbReference type="EMBL" id="JAAARO010000002">
    <property type="protein sequence ID" value="KAF5751936.1"/>
    <property type="molecule type" value="Genomic_DNA"/>
</dbReference>
<proteinExistence type="predicted"/>
<organism evidence="1 2">
    <name type="scientific">Tripterygium wilfordii</name>
    <name type="common">Thunder God vine</name>
    <dbReference type="NCBI Taxonomy" id="458696"/>
    <lineage>
        <taxon>Eukaryota</taxon>
        <taxon>Viridiplantae</taxon>
        <taxon>Streptophyta</taxon>
        <taxon>Embryophyta</taxon>
        <taxon>Tracheophyta</taxon>
        <taxon>Spermatophyta</taxon>
        <taxon>Magnoliopsida</taxon>
        <taxon>eudicotyledons</taxon>
        <taxon>Gunneridae</taxon>
        <taxon>Pentapetalae</taxon>
        <taxon>rosids</taxon>
        <taxon>fabids</taxon>
        <taxon>Celastrales</taxon>
        <taxon>Celastraceae</taxon>
        <taxon>Tripterygium</taxon>
    </lineage>
</organism>
<name>A0A7J7E0U9_TRIWF</name>
<accession>A0A7J7E0U9</accession>
<dbReference type="Proteomes" id="UP000593562">
    <property type="component" value="Unassembled WGS sequence"/>
</dbReference>
<dbReference type="AlphaFoldDB" id="A0A7J7E0U9"/>
<gene>
    <name evidence="1" type="ORF">HS088_TW02G00955</name>
</gene>
<reference evidence="1 2" key="1">
    <citation type="journal article" date="2020" name="Nat. Commun.">
        <title>Genome of Tripterygium wilfordii and identification of cytochrome P450 involved in triptolide biosynthesis.</title>
        <authorList>
            <person name="Tu L."/>
            <person name="Su P."/>
            <person name="Zhang Z."/>
            <person name="Gao L."/>
            <person name="Wang J."/>
            <person name="Hu T."/>
            <person name="Zhou J."/>
            <person name="Zhang Y."/>
            <person name="Zhao Y."/>
            <person name="Liu Y."/>
            <person name="Song Y."/>
            <person name="Tong Y."/>
            <person name="Lu Y."/>
            <person name="Yang J."/>
            <person name="Xu C."/>
            <person name="Jia M."/>
            <person name="Peters R.J."/>
            <person name="Huang L."/>
            <person name="Gao W."/>
        </authorList>
    </citation>
    <scope>NUCLEOTIDE SEQUENCE [LARGE SCALE GENOMIC DNA]</scope>
    <source>
        <strain evidence="2">cv. XIE 37</strain>
        <tissue evidence="1">Leaf</tissue>
    </source>
</reference>
<protein>
    <submittedName>
        <fullName evidence="1">Uncharacterized protein</fullName>
    </submittedName>
</protein>
<sequence>MEETDVEEEKKLQHEDEGCFTIFCPWVVAGRIAEIADRGGTATFRCRTLRAQISWCIASVVVALSVKSTGNSKTAESIHLEVGKPMLRDGTGSRLRRRLFYQA</sequence>
<keyword evidence="2" id="KW-1185">Reference proteome</keyword>
<dbReference type="InParanoid" id="A0A7J7E0U9"/>
<evidence type="ECO:0000313" key="2">
    <source>
        <dbReference type="Proteomes" id="UP000593562"/>
    </source>
</evidence>
<comment type="caution">
    <text evidence="1">The sequence shown here is derived from an EMBL/GenBank/DDBJ whole genome shotgun (WGS) entry which is preliminary data.</text>
</comment>
<evidence type="ECO:0000313" key="1">
    <source>
        <dbReference type="EMBL" id="KAF5751936.1"/>
    </source>
</evidence>